<evidence type="ECO:0000313" key="2">
    <source>
        <dbReference type="Proteomes" id="UP000008068"/>
    </source>
</evidence>
<dbReference type="HOGENOM" id="CLU_744386_0_0_1"/>
<protein>
    <submittedName>
        <fullName evidence="1">Uncharacterized protein</fullName>
    </submittedName>
</protein>
<dbReference type="OrthoDB" id="5806391at2759"/>
<organism evidence="2">
    <name type="scientific">Caenorhabditis brenneri</name>
    <name type="common">Nematode worm</name>
    <dbReference type="NCBI Taxonomy" id="135651"/>
    <lineage>
        <taxon>Eukaryota</taxon>
        <taxon>Metazoa</taxon>
        <taxon>Ecdysozoa</taxon>
        <taxon>Nematoda</taxon>
        <taxon>Chromadorea</taxon>
        <taxon>Rhabditida</taxon>
        <taxon>Rhabditina</taxon>
        <taxon>Rhabditomorpha</taxon>
        <taxon>Rhabditoidea</taxon>
        <taxon>Rhabditidae</taxon>
        <taxon>Peloderinae</taxon>
        <taxon>Caenorhabditis</taxon>
    </lineage>
</organism>
<proteinExistence type="predicted"/>
<accession>G0MA45</accession>
<dbReference type="InParanoid" id="G0MA45"/>
<gene>
    <name evidence="1" type="ORF">CAEBREN_06308</name>
</gene>
<dbReference type="EMBL" id="GL379787">
    <property type="protein sequence ID" value="EGT31158.1"/>
    <property type="molecule type" value="Genomic_DNA"/>
</dbReference>
<sequence>MSTVEKLILAQLASEDAFEEFKQKCKDLRNWHRKFCIEYDTIVPQLLQVHDRMKRSRELEDYFEMDGLLFALRVFNEKALAFSAAGSTDEENFQSRIEEVIAIIKQLRSNFNTIYSKIDLYEDEEEEKNGSDIGEQLEIIVIKMKEMGELMQLFSATEIDILQKKVITAGRAEKKKNSGETLDRISEVLNAEIQQLTEDHESRKRLNYEINDIKTFFLTDLDEQFLKAYRVLSAPAEFYKKLRPKRKQATKGYLRRFQEILSAISSKLIEIEQYLTLFEWEDVEMSHINSRIKIQISSLFRIIAELSPILELGNVDIDPAKTEAFFKAKSTLFEQIINMDVIHEKRDQIIEAIRKRHAIQQRQEETVPNIFR</sequence>
<dbReference type="Proteomes" id="UP000008068">
    <property type="component" value="Unassembled WGS sequence"/>
</dbReference>
<reference evidence="2" key="1">
    <citation type="submission" date="2011-07" db="EMBL/GenBank/DDBJ databases">
        <authorList>
            <consortium name="Caenorhabditis brenneri Sequencing and Analysis Consortium"/>
            <person name="Wilson R.K."/>
        </authorList>
    </citation>
    <scope>NUCLEOTIDE SEQUENCE [LARGE SCALE GENOMIC DNA]</scope>
    <source>
        <strain evidence="2">PB2801</strain>
    </source>
</reference>
<keyword evidence="2" id="KW-1185">Reference proteome</keyword>
<name>G0MA45_CAEBE</name>
<dbReference type="AlphaFoldDB" id="G0MA45"/>
<evidence type="ECO:0000313" key="1">
    <source>
        <dbReference type="EMBL" id="EGT31158.1"/>
    </source>
</evidence>